<name>A0ABP0RAS3_9DINO</name>
<sequence>MSESDAERSEGGQSRGEPRPKRPRAGPKRTSVDTRGVSAGTGSVCKLFVRKAPCNFADPWRKHSQQSSTGTGFLLENRWVVTNAHVVHRAVSVLVRPTTGNPVKYNARVVAVGLPCDLAVLQVDEAFWKNKESLNLSRDIPKLDDNVTCIGFPVGGENISVTRGVVSRIDVNIDGLMRIQIDAAINPGNSGGPVLGAHGLVVGMASSILKNASNIGYIIPSQVLEQFISCIETADDGAVRSCYLGTSSLGIGRVQTLESPALRRRLKLPEGCTTGVRLCRVFPLGSSAQVMQEDDVLLEIDGVEISQDATVPLRDNERIHFGHLVTKHIAGSPMEVRSLSCREKVKVKLWRDSAPQEVEISLKPDRWLVPRIDGYDAAAEYAIIGGLVFIPLSHPWAELKSHDKHWSSSRALIHHYWGEALDEDGRQVVVLSKVLAHPCNLGYHNLSNLILSRFAGQQLKNLAELARAVSRCEEEQLVFHFQRPHGDGGELVVLDRHEAHDAEAEILAQHLIGAPCMVRCDGQGEPRPLDEVPEVPVGQVREDAGNRSEGPVVT</sequence>
<dbReference type="InterPro" id="IPR001940">
    <property type="entry name" value="Peptidase_S1C"/>
</dbReference>
<dbReference type="PRINTS" id="PR00834">
    <property type="entry name" value="PROTEASES2C"/>
</dbReference>
<dbReference type="InterPro" id="IPR009003">
    <property type="entry name" value="Peptidase_S1_PA"/>
</dbReference>
<keyword evidence="8" id="KW-1185">Reference proteome</keyword>
<evidence type="ECO:0000259" key="6">
    <source>
        <dbReference type="Pfam" id="PF17815"/>
    </source>
</evidence>
<gene>
    <name evidence="7" type="ORF">CCMP2556_LOCUS46338</name>
</gene>
<evidence type="ECO:0000256" key="2">
    <source>
        <dbReference type="ARBA" id="ARBA00022670"/>
    </source>
</evidence>
<evidence type="ECO:0000256" key="5">
    <source>
        <dbReference type="SAM" id="MobiDB-lite"/>
    </source>
</evidence>
<feature type="domain" description="Protease Do-like PDZ" evidence="6">
    <location>
        <begin position="373"/>
        <end position="514"/>
    </location>
</feature>
<comment type="similarity">
    <text evidence="1">Belongs to the peptidase S1C family.</text>
</comment>
<proteinExistence type="inferred from homology"/>
<accession>A0ABP0RAS3</accession>
<dbReference type="Pfam" id="PF13365">
    <property type="entry name" value="Trypsin_2"/>
    <property type="match status" value="1"/>
</dbReference>
<comment type="caution">
    <text evidence="7">The sequence shown here is derived from an EMBL/GenBank/DDBJ whole genome shotgun (WGS) entry which is preliminary data.</text>
</comment>
<evidence type="ECO:0000256" key="4">
    <source>
        <dbReference type="ARBA" id="ARBA00022825"/>
    </source>
</evidence>
<organism evidence="7 8">
    <name type="scientific">Durusdinium trenchii</name>
    <dbReference type="NCBI Taxonomy" id="1381693"/>
    <lineage>
        <taxon>Eukaryota</taxon>
        <taxon>Sar</taxon>
        <taxon>Alveolata</taxon>
        <taxon>Dinophyceae</taxon>
        <taxon>Suessiales</taxon>
        <taxon>Symbiodiniaceae</taxon>
        <taxon>Durusdinium</taxon>
    </lineage>
</organism>
<dbReference type="PANTHER" id="PTHR45980">
    <property type="match status" value="1"/>
</dbReference>
<evidence type="ECO:0000313" key="7">
    <source>
        <dbReference type="EMBL" id="CAK9097679.1"/>
    </source>
</evidence>
<feature type="compositionally biased region" description="Basic and acidic residues" evidence="5">
    <location>
        <begin position="1"/>
        <end position="20"/>
    </location>
</feature>
<evidence type="ECO:0000256" key="1">
    <source>
        <dbReference type="ARBA" id="ARBA00010541"/>
    </source>
</evidence>
<dbReference type="Gene3D" id="2.30.42.10">
    <property type="match status" value="1"/>
</dbReference>
<dbReference type="InterPro" id="IPR046449">
    <property type="entry name" value="DEGP_PDZ_sf"/>
</dbReference>
<dbReference type="Gene3D" id="3.20.190.20">
    <property type="match status" value="1"/>
</dbReference>
<evidence type="ECO:0000313" key="8">
    <source>
        <dbReference type="Proteomes" id="UP001642484"/>
    </source>
</evidence>
<feature type="region of interest" description="Disordered" evidence="5">
    <location>
        <begin position="1"/>
        <end position="38"/>
    </location>
</feature>
<dbReference type="PANTHER" id="PTHR45980:SF9">
    <property type="entry name" value="PROTEASE DO-LIKE 10, MITOCHONDRIAL-RELATED"/>
    <property type="match status" value="1"/>
</dbReference>
<dbReference type="EMBL" id="CAXAMN010025761">
    <property type="protein sequence ID" value="CAK9097679.1"/>
    <property type="molecule type" value="Genomic_DNA"/>
</dbReference>
<dbReference type="InterPro" id="IPR041517">
    <property type="entry name" value="DEGP_PDZ"/>
</dbReference>
<keyword evidence="2" id="KW-0645">Protease</keyword>
<keyword evidence="4" id="KW-0720">Serine protease</keyword>
<feature type="region of interest" description="Disordered" evidence="5">
    <location>
        <begin position="525"/>
        <end position="554"/>
    </location>
</feature>
<keyword evidence="3" id="KW-0378">Hydrolase</keyword>
<dbReference type="SUPFAM" id="SSF50494">
    <property type="entry name" value="Trypsin-like serine proteases"/>
    <property type="match status" value="1"/>
</dbReference>
<dbReference type="Proteomes" id="UP001642484">
    <property type="component" value="Unassembled WGS sequence"/>
</dbReference>
<dbReference type="Gene3D" id="2.40.10.120">
    <property type="match status" value="1"/>
</dbReference>
<dbReference type="InterPro" id="IPR036034">
    <property type="entry name" value="PDZ_sf"/>
</dbReference>
<evidence type="ECO:0000256" key="3">
    <source>
        <dbReference type="ARBA" id="ARBA00022801"/>
    </source>
</evidence>
<reference evidence="7 8" key="1">
    <citation type="submission" date="2024-02" db="EMBL/GenBank/DDBJ databases">
        <authorList>
            <person name="Chen Y."/>
            <person name="Shah S."/>
            <person name="Dougan E. K."/>
            <person name="Thang M."/>
            <person name="Chan C."/>
        </authorList>
    </citation>
    <scope>NUCLEOTIDE SEQUENCE [LARGE SCALE GENOMIC DNA]</scope>
</reference>
<dbReference type="Pfam" id="PF17815">
    <property type="entry name" value="PDZ_3"/>
    <property type="match status" value="1"/>
</dbReference>
<protein>
    <recommendedName>
        <fullName evidence="6">Protease Do-like PDZ domain-containing protein</fullName>
    </recommendedName>
</protein>